<sequence length="169" mass="18506">MQMKVNLGQALMAMGVAILTHPAVAADAGWGVQFHYDAFEDQIYPMGAMGELKEQTSIDRANLFLACKDGTVGVIFQPTRFSFDSGGVTARFRAAEGVQEFRFDAVEFPAFGKHRAIHGPDAQKFLEIFATSNAPVAFQTDDIQGNFPVAGFAEVRAIMQEHCNRLQSN</sequence>
<feature type="chain" id="PRO_5046761508" evidence="1">
    <location>
        <begin position="26"/>
        <end position="169"/>
    </location>
</feature>
<reference evidence="2 3" key="1">
    <citation type="submission" date="2018-07" db="EMBL/GenBank/DDBJ databases">
        <title>Genome sequence of Nitratireductor thuwali#1536.</title>
        <authorList>
            <person name="Michoud G."/>
            <person name="Merlino G."/>
            <person name="Sefrji F.O."/>
            <person name="Daffonchio D."/>
        </authorList>
    </citation>
    <scope>NUCLEOTIDE SEQUENCE [LARGE SCALE GENOMIC DNA]</scope>
    <source>
        <strain evidence="3">Nit1536</strain>
    </source>
</reference>
<dbReference type="RefSeq" id="WP_338531623.1">
    <property type="nucleotide sequence ID" value="NZ_CP030941.1"/>
</dbReference>
<name>A0ABY5MNA8_9HYPH</name>
<protein>
    <submittedName>
        <fullName evidence="2">Uncharacterized protein</fullName>
    </submittedName>
</protein>
<gene>
    <name evidence="2" type="ORF">NTH_03981</name>
</gene>
<organism evidence="2 3">
    <name type="scientific">Nitratireductor thuwali</name>
    <dbReference type="NCBI Taxonomy" id="2267699"/>
    <lineage>
        <taxon>Bacteria</taxon>
        <taxon>Pseudomonadati</taxon>
        <taxon>Pseudomonadota</taxon>
        <taxon>Alphaproteobacteria</taxon>
        <taxon>Hyphomicrobiales</taxon>
        <taxon>Phyllobacteriaceae</taxon>
        <taxon>Nitratireductor</taxon>
    </lineage>
</organism>
<keyword evidence="3" id="KW-1185">Reference proteome</keyword>
<dbReference type="EMBL" id="CP030941">
    <property type="protein sequence ID" value="UUP19478.1"/>
    <property type="molecule type" value="Genomic_DNA"/>
</dbReference>
<proteinExistence type="predicted"/>
<evidence type="ECO:0000256" key="1">
    <source>
        <dbReference type="SAM" id="SignalP"/>
    </source>
</evidence>
<evidence type="ECO:0000313" key="3">
    <source>
        <dbReference type="Proteomes" id="UP001342418"/>
    </source>
</evidence>
<evidence type="ECO:0000313" key="2">
    <source>
        <dbReference type="EMBL" id="UUP19478.1"/>
    </source>
</evidence>
<keyword evidence="1" id="KW-0732">Signal</keyword>
<feature type="signal peptide" evidence="1">
    <location>
        <begin position="1"/>
        <end position="25"/>
    </location>
</feature>
<dbReference type="Proteomes" id="UP001342418">
    <property type="component" value="Chromosome"/>
</dbReference>
<accession>A0ABY5MNA8</accession>